<dbReference type="Gene3D" id="1.10.443.20">
    <property type="entry name" value="Centromere DNA-binding protein complex CBF3 subunit, domain 2"/>
    <property type="match status" value="1"/>
</dbReference>
<evidence type="ECO:0000313" key="2">
    <source>
        <dbReference type="EMBL" id="KIJ43625.1"/>
    </source>
</evidence>
<gene>
    <name evidence="2" type="ORF">M422DRAFT_47846</name>
</gene>
<accession>A0A0C9VXK4</accession>
<dbReference type="HOGENOM" id="CLU_1511546_0_0_1"/>
<dbReference type="GO" id="GO:0003677">
    <property type="term" value="F:DNA binding"/>
    <property type="evidence" value="ECO:0007669"/>
    <property type="project" value="InterPro"/>
</dbReference>
<name>A0A0C9VXK4_SPHS4</name>
<dbReference type="OrthoDB" id="3264175at2759"/>
<dbReference type="AlphaFoldDB" id="A0A0C9VXK4"/>
<sequence length="178" mass="20422">MRPVTLQLGACGILERHEKMHRPLGNRAMAMSSSYQPQAHFLARELLKPPVTPLSDLFSWVEQEQEALKQRYAANPLAIDIALESFLELLVEFRTILLQVMAILYHKFPQSRVFSFSPFNPQIFRDFASQAFSQVEEAEKATLENLKRLPQQMEDSIRGILVTTIESKRISHSARTSH</sequence>
<dbReference type="Pfam" id="PF16787">
    <property type="entry name" value="NDC10_II"/>
    <property type="match status" value="1"/>
</dbReference>
<proteinExistence type="predicted"/>
<dbReference type="EMBL" id="KN837122">
    <property type="protein sequence ID" value="KIJ43625.1"/>
    <property type="molecule type" value="Genomic_DNA"/>
</dbReference>
<feature type="domain" description="Ndc10" evidence="1">
    <location>
        <begin position="30"/>
        <end position="122"/>
    </location>
</feature>
<dbReference type="InterPro" id="IPR038279">
    <property type="entry name" value="Ndc10_dom2_sf"/>
</dbReference>
<dbReference type="InterPro" id="IPR031872">
    <property type="entry name" value="NDC10_II"/>
</dbReference>
<dbReference type="Proteomes" id="UP000054279">
    <property type="component" value="Unassembled WGS sequence"/>
</dbReference>
<organism evidence="2 3">
    <name type="scientific">Sphaerobolus stellatus (strain SS14)</name>
    <dbReference type="NCBI Taxonomy" id="990650"/>
    <lineage>
        <taxon>Eukaryota</taxon>
        <taxon>Fungi</taxon>
        <taxon>Dikarya</taxon>
        <taxon>Basidiomycota</taxon>
        <taxon>Agaricomycotina</taxon>
        <taxon>Agaricomycetes</taxon>
        <taxon>Phallomycetidae</taxon>
        <taxon>Geastrales</taxon>
        <taxon>Sphaerobolaceae</taxon>
        <taxon>Sphaerobolus</taxon>
    </lineage>
</organism>
<reference evidence="2 3" key="1">
    <citation type="submission" date="2014-06" db="EMBL/GenBank/DDBJ databases">
        <title>Evolutionary Origins and Diversification of the Mycorrhizal Mutualists.</title>
        <authorList>
            <consortium name="DOE Joint Genome Institute"/>
            <consortium name="Mycorrhizal Genomics Consortium"/>
            <person name="Kohler A."/>
            <person name="Kuo A."/>
            <person name="Nagy L.G."/>
            <person name="Floudas D."/>
            <person name="Copeland A."/>
            <person name="Barry K.W."/>
            <person name="Cichocki N."/>
            <person name="Veneault-Fourrey C."/>
            <person name="LaButti K."/>
            <person name="Lindquist E.A."/>
            <person name="Lipzen A."/>
            <person name="Lundell T."/>
            <person name="Morin E."/>
            <person name="Murat C."/>
            <person name="Riley R."/>
            <person name="Ohm R."/>
            <person name="Sun H."/>
            <person name="Tunlid A."/>
            <person name="Henrissat B."/>
            <person name="Grigoriev I.V."/>
            <person name="Hibbett D.S."/>
            <person name="Martin F."/>
        </authorList>
    </citation>
    <scope>NUCLEOTIDE SEQUENCE [LARGE SCALE GENOMIC DNA]</scope>
    <source>
        <strain evidence="2 3">SS14</strain>
    </source>
</reference>
<evidence type="ECO:0000259" key="1">
    <source>
        <dbReference type="Pfam" id="PF16787"/>
    </source>
</evidence>
<protein>
    <recommendedName>
        <fullName evidence="1">Ndc10 domain-containing protein</fullName>
    </recommendedName>
</protein>
<evidence type="ECO:0000313" key="3">
    <source>
        <dbReference type="Proteomes" id="UP000054279"/>
    </source>
</evidence>
<keyword evidence="3" id="KW-1185">Reference proteome</keyword>